<name>A0A4Y2F6A8_ARAVE</name>
<evidence type="ECO:0000313" key="2">
    <source>
        <dbReference type="Proteomes" id="UP000499080"/>
    </source>
</evidence>
<protein>
    <submittedName>
        <fullName evidence="1">Uncharacterized protein</fullName>
    </submittedName>
</protein>
<evidence type="ECO:0000313" key="1">
    <source>
        <dbReference type="EMBL" id="GBM37142.1"/>
    </source>
</evidence>
<sequence length="121" mass="13923">MLLKDVLEFLSSRILDVLEDFGDCAFLKCSSTKPFLKSLWKLLIIRICGLSRTNGMPRIRKFWNMIPSTSIEKVCFVQLYILLILKGSCTKPLQVVMEVTDHSDMRLSRVKIQRIKKSSGI</sequence>
<accession>A0A4Y2F6A8</accession>
<dbReference type="Proteomes" id="UP000499080">
    <property type="component" value="Unassembled WGS sequence"/>
</dbReference>
<proteinExistence type="predicted"/>
<dbReference type="AlphaFoldDB" id="A0A4Y2F6A8"/>
<reference evidence="1 2" key="1">
    <citation type="journal article" date="2019" name="Sci. Rep.">
        <title>Orb-weaving spider Araneus ventricosus genome elucidates the spidroin gene catalogue.</title>
        <authorList>
            <person name="Kono N."/>
            <person name="Nakamura H."/>
            <person name="Ohtoshi R."/>
            <person name="Moran D.A.P."/>
            <person name="Shinohara A."/>
            <person name="Yoshida Y."/>
            <person name="Fujiwara M."/>
            <person name="Mori M."/>
            <person name="Tomita M."/>
            <person name="Arakawa K."/>
        </authorList>
    </citation>
    <scope>NUCLEOTIDE SEQUENCE [LARGE SCALE GENOMIC DNA]</scope>
</reference>
<dbReference type="EMBL" id="BGPR01000830">
    <property type="protein sequence ID" value="GBM37142.1"/>
    <property type="molecule type" value="Genomic_DNA"/>
</dbReference>
<gene>
    <name evidence="1" type="ORF">AVEN_205583_1</name>
</gene>
<comment type="caution">
    <text evidence="1">The sequence shown here is derived from an EMBL/GenBank/DDBJ whole genome shotgun (WGS) entry which is preliminary data.</text>
</comment>
<keyword evidence="2" id="KW-1185">Reference proteome</keyword>
<organism evidence="1 2">
    <name type="scientific">Araneus ventricosus</name>
    <name type="common">Orbweaver spider</name>
    <name type="synonym">Epeira ventricosa</name>
    <dbReference type="NCBI Taxonomy" id="182803"/>
    <lineage>
        <taxon>Eukaryota</taxon>
        <taxon>Metazoa</taxon>
        <taxon>Ecdysozoa</taxon>
        <taxon>Arthropoda</taxon>
        <taxon>Chelicerata</taxon>
        <taxon>Arachnida</taxon>
        <taxon>Araneae</taxon>
        <taxon>Araneomorphae</taxon>
        <taxon>Entelegynae</taxon>
        <taxon>Araneoidea</taxon>
        <taxon>Araneidae</taxon>
        <taxon>Araneus</taxon>
    </lineage>
</organism>